<name>A0A8T0NVM2_PANVG</name>
<feature type="compositionally biased region" description="Low complexity" evidence="1">
    <location>
        <begin position="110"/>
        <end position="126"/>
    </location>
</feature>
<dbReference type="EMBL" id="CM029053">
    <property type="protein sequence ID" value="KAG2553413.1"/>
    <property type="molecule type" value="Genomic_DNA"/>
</dbReference>
<keyword evidence="3" id="KW-1185">Reference proteome</keyword>
<proteinExistence type="predicted"/>
<protein>
    <submittedName>
        <fullName evidence="2">Uncharacterized protein</fullName>
    </submittedName>
</protein>
<gene>
    <name evidence="2" type="ORF">PVAP13_9KG524552</name>
</gene>
<feature type="compositionally biased region" description="Pro residues" evidence="1">
    <location>
        <begin position="16"/>
        <end position="25"/>
    </location>
</feature>
<feature type="compositionally biased region" description="Low complexity" evidence="1">
    <location>
        <begin position="83"/>
        <end position="101"/>
    </location>
</feature>
<feature type="compositionally biased region" description="Low complexity" evidence="1">
    <location>
        <begin position="190"/>
        <end position="199"/>
    </location>
</feature>
<feature type="region of interest" description="Disordered" evidence="1">
    <location>
        <begin position="168"/>
        <end position="227"/>
    </location>
</feature>
<dbReference type="AlphaFoldDB" id="A0A8T0NVM2"/>
<accession>A0A8T0NVM2</accession>
<evidence type="ECO:0000256" key="1">
    <source>
        <dbReference type="SAM" id="MobiDB-lite"/>
    </source>
</evidence>
<dbReference type="Proteomes" id="UP000823388">
    <property type="component" value="Chromosome 9K"/>
</dbReference>
<feature type="region of interest" description="Disordered" evidence="1">
    <location>
        <begin position="1"/>
        <end position="148"/>
    </location>
</feature>
<reference evidence="2" key="1">
    <citation type="submission" date="2020-05" db="EMBL/GenBank/DDBJ databases">
        <title>WGS assembly of Panicum virgatum.</title>
        <authorList>
            <person name="Lovell J.T."/>
            <person name="Jenkins J."/>
            <person name="Shu S."/>
            <person name="Juenger T.E."/>
            <person name="Schmutz J."/>
        </authorList>
    </citation>
    <scope>NUCLEOTIDE SEQUENCE</scope>
    <source>
        <strain evidence="2">AP13</strain>
    </source>
</reference>
<feature type="compositionally biased region" description="Basic residues" evidence="1">
    <location>
        <begin position="65"/>
        <end position="77"/>
    </location>
</feature>
<comment type="caution">
    <text evidence="2">The sequence shown here is derived from an EMBL/GenBank/DDBJ whole genome shotgun (WGS) entry which is preliminary data.</text>
</comment>
<evidence type="ECO:0000313" key="3">
    <source>
        <dbReference type="Proteomes" id="UP000823388"/>
    </source>
</evidence>
<evidence type="ECO:0000313" key="2">
    <source>
        <dbReference type="EMBL" id="KAG2553413.1"/>
    </source>
</evidence>
<sequence>MRSREGSLRWRGWSSAPPPPRPQQPRPRDAEGGATLPMQIMRANRRPESAPPPASFSHAGLGQPSKRKRTRLARSRWRVLPPANSATRATSNSASANNEARGFNTGSDTAPLGPRARDAPAAPLRGGTDGPDTSGAPGRAAAPSRYPFGRNDFCLESMAMAICSPPVGNQTSRELQNARARRQGNGGTSAGVSGAVACGAEREGGGGAAAPPRPARSSRAPPRGRREGARFARCPLHSRRVRLRRPPPLPKLLRAAVVPPPRHGSAEPWVPLLLLPLPHTCRRRSAPRPGDRGPWLPCARLALPRPALPGTAADRRTATPRAALDLQAAAEGVGVRSARGSRGG</sequence>
<organism evidence="2 3">
    <name type="scientific">Panicum virgatum</name>
    <name type="common">Blackwell switchgrass</name>
    <dbReference type="NCBI Taxonomy" id="38727"/>
    <lineage>
        <taxon>Eukaryota</taxon>
        <taxon>Viridiplantae</taxon>
        <taxon>Streptophyta</taxon>
        <taxon>Embryophyta</taxon>
        <taxon>Tracheophyta</taxon>
        <taxon>Spermatophyta</taxon>
        <taxon>Magnoliopsida</taxon>
        <taxon>Liliopsida</taxon>
        <taxon>Poales</taxon>
        <taxon>Poaceae</taxon>
        <taxon>PACMAD clade</taxon>
        <taxon>Panicoideae</taxon>
        <taxon>Panicodae</taxon>
        <taxon>Paniceae</taxon>
        <taxon>Panicinae</taxon>
        <taxon>Panicum</taxon>
        <taxon>Panicum sect. Hiantes</taxon>
    </lineage>
</organism>